<accession>A0ABQ1GI70</accession>
<keyword evidence="2" id="KW-1185">Reference proteome</keyword>
<proteinExistence type="predicted"/>
<comment type="caution">
    <text evidence="1">The sequence shown here is derived from an EMBL/GenBank/DDBJ whole genome shotgun (WGS) entry which is preliminary data.</text>
</comment>
<reference evidence="2" key="1">
    <citation type="journal article" date="2019" name="Int. J. Syst. Evol. Microbiol.">
        <title>The Global Catalogue of Microorganisms (GCM) 10K type strain sequencing project: providing services to taxonomists for standard genome sequencing and annotation.</title>
        <authorList>
            <consortium name="The Broad Institute Genomics Platform"/>
            <consortium name="The Broad Institute Genome Sequencing Center for Infectious Disease"/>
            <person name="Wu L."/>
            <person name="Ma J."/>
        </authorList>
    </citation>
    <scope>NUCLEOTIDE SEQUENCE [LARGE SCALE GENOMIC DNA]</scope>
    <source>
        <strain evidence="2">CGMCC 1.10106</strain>
    </source>
</reference>
<dbReference type="Proteomes" id="UP000618591">
    <property type="component" value="Unassembled WGS sequence"/>
</dbReference>
<sequence>MPGQGRPLRFLGTVLCGWIGLRVVMLWPQFEPPAEVLRALAPFPVAAILARPAAPPDAVRSGSGHQTAPPRARAAFASFRRRSADPTRVALALLGLVRFGDAVPVEEPDPLLPGVPRPIPRDPPKRLPSRWSGSAWLVARGGAGIAPGGLGGQLGGAQAGARIAYLVDRRHRLALAARVTTPIGRGLREAALGVEWQPSRLPVRLVAEQRFALDGGRSGPALGVVGGVGPVALPLDFRLEAYGQAGVIRRAGSEPYADGAARVAHPLGAIGGVRVDLGAGAWGGAQRGAARLDLGPTLGATLPLGKQRLRVSVDCGIM</sequence>
<protein>
    <submittedName>
        <fullName evidence="1">Uncharacterized protein</fullName>
    </submittedName>
</protein>
<evidence type="ECO:0000313" key="2">
    <source>
        <dbReference type="Proteomes" id="UP000618591"/>
    </source>
</evidence>
<dbReference type="EMBL" id="BMDW01000006">
    <property type="protein sequence ID" value="GGA44102.1"/>
    <property type="molecule type" value="Genomic_DNA"/>
</dbReference>
<organism evidence="1 2">
    <name type="scientific">Sphingomonas psychrolutea</name>
    <dbReference type="NCBI Taxonomy" id="1259676"/>
    <lineage>
        <taxon>Bacteria</taxon>
        <taxon>Pseudomonadati</taxon>
        <taxon>Pseudomonadota</taxon>
        <taxon>Alphaproteobacteria</taxon>
        <taxon>Sphingomonadales</taxon>
        <taxon>Sphingomonadaceae</taxon>
        <taxon>Sphingomonas</taxon>
    </lineage>
</organism>
<evidence type="ECO:0000313" key="1">
    <source>
        <dbReference type="EMBL" id="GGA44102.1"/>
    </source>
</evidence>
<dbReference type="RefSeq" id="WP_188446042.1">
    <property type="nucleotide sequence ID" value="NZ_BMDW01000006.1"/>
</dbReference>
<name>A0ABQ1GI70_9SPHN</name>
<gene>
    <name evidence="1" type="ORF">GCM10011395_12890</name>
</gene>